<dbReference type="Proteomes" id="UP000824087">
    <property type="component" value="Unassembled WGS sequence"/>
</dbReference>
<dbReference type="InterPro" id="IPR036402">
    <property type="entry name" value="EF-Ts_dimer_sf"/>
</dbReference>
<name>A0A9D1HUI9_9BACT</name>
<evidence type="ECO:0000256" key="1">
    <source>
        <dbReference type="ARBA" id="ARBA00005532"/>
    </source>
</evidence>
<sequence>MMISASLVKELREKTGAGMLDCKKALEANNGDMDASIDWLREKGISKAAKKADRIAAEGLAAIKIDGNTAAIVEVNSETDFVAKNPEFQELVDAILDVVVKNDVKTVEEALACDGLNDLVVAKTSKIGEKLSFRRFEKVTKTDDQAFGSYIHMGGKIAVLTVLNGASEEVARDVAMHAAAMRPTYVKKEDVPADELERERTVLKEQAMNEGKPAEIAEKMVAGRIQKYYKEICLEEQPFVKDGDVTVGKFVSNNGGTIDQMIRYEVGEGMEKREENFAEEVMKQMQQ</sequence>
<evidence type="ECO:0000256" key="3">
    <source>
        <dbReference type="ARBA" id="ARBA00022768"/>
    </source>
</evidence>
<protein>
    <recommendedName>
        <fullName evidence="2 6">Elongation factor Ts</fullName>
        <shortName evidence="6">EF-Ts</shortName>
    </recommendedName>
</protein>
<dbReference type="InterPro" id="IPR014039">
    <property type="entry name" value="Transl_elong_EFTs/EF1B_dimer"/>
</dbReference>
<keyword evidence="3 6" id="KW-0251">Elongation factor</keyword>
<comment type="similarity">
    <text evidence="1 6 7">Belongs to the EF-Ts family.</text>
</comment>
<dbReference type="InterPro" id="IPR001816">
    <property type="entry name" value="Transl_elong_EFTs/EF1B"/>
</dbReference>
<dbReference type="PROSITE" id="PS01126">
    <property type="entry name" value="EF_TS_1"/>
    <property type="match status" value="1"/>
</dbReference>
<dbReference type="SUPFAM" id="SSF46934">
    <property type="entry name" value="UBA-like"/>
    <property type="match status" value="1"/>
</dbReference>
<dbReference type="PANTHER" id="PTHR11741">
    <property type="entry name" value="ELONGATION FACTOR TS"/>
    <property type="match status" value="1"/>
</dbReference>
<evidence type="ECO:0000259" key="9">
    <source>
        <dbReference type="Pfam" id="PF00889"/>
    </source>
</evidence>
<keyword evidence="4 6" id="KW-0648">Protein biosynthesis</keyword>
<dbReference type="PROSITE" id="PS01127">
    <property type="entry name" value="EF_TS_2"/>
    <property type="match status" value="1"/>
</dbReference>
<dbReference type="FunFam" id="1.10.286.20:FF:000001">
    <property type="entry name" value="Elongation factor Ts"/>
    <property type="match status" value="1"/>
</dbReference>
<dbReference type="GO" id="GO:0003746">
    <property type="term" value="F:translation elongation factor activity"/>
    <property type="evidence" value="ECO:0007669"/>
    <property type="project" value="UniProtKB-UniRule"/>
</dbReference>
<dbReference type="FunFam" id="1.10.8.10:FF:000001">
    <property type="entry name" value="Elongation factor Ts"/>
    <property type="match status" value="1"/>
</dbReference>
<dbReference type="HAMAP" id="MF_00050">
    <property type="entry name" value="EF_Ts"/>
    <property type="match status" value="1"/>
</dbReference>
<dbReference type="NCBIfam" id="TIGR00116">
    <property type="entry name" value="tsf"/>
    <property type="match status" value="1"/>
</dbReference>
<reference evidence="10" key="1">
    <citation type="submission" date="2020-10" db="EMBL/GenBank/DDBJ databases">
        <authorList>
            <person name="Gilroy R."/>
        </authorList>
    </citation>
    <scope>NUCLEOTIDE SEQUENCE</scope>
    <source>
        <strain evidence="10">CHK197-8231</strain>
    </source>
</reference>
<dbReference type="AlphaFoldDB" id="A0A9D1HUI9"/>
<feature type="domain" description="Translation elongation factor EFTs/EF1B dimerisation" evidence="9">
    <location>
        <begin position="70"/>
        <end position="268"/>
    </location>
</feature>
<evidence type="ECO:0000256" key="5">
    <source>
        <dbReference type="ARBA" id="ARBA00025453"/>
    </source>
</evidence>
<keyword evidence="6" id="KW-0963">Cytoplasm</keyword>
<dbReference type="Gene3D" id="1.10.286.20">
    <property type="match status" value="1"/>
</dbReference>
<proteinExistence type="inferred from homology"/>
<evidence type="ECO:0000256" key="7">
    <source>
        <dbReference type="RuleBase" id="RU000642"/>
    </source>
</evidence>
<dbReference type="InterPro" id="IPR018101">
    <property type="entry name" value="Transl_elong_Ts_CS"/>
</dbReference>
<dbReference type="CDD" id="cd14275">
    <property type="entry name" value="UBA_EF-Ts"/>
    <property type="match status" value="1"/>
</dbReference>
<dbReference type="PANTHER" id="PTHR11741:SF0">
    <property type="entry name" value="ELONGATION FACTOR TS, MITOCHONDRIAL"/>
    <property type="match status" value="1"/>
</dbReference>
<dbReference type="GO" id="GO:0005737">
    <property type="term" value="C:cytoplasm"/>
    <property type="evidence" value="ECO:0007669"/>
    <property type="project" value="UniProtKB-SubCell"/>
</dbReference>
<evidence type="ECO:0000256" key="4">
    <source>
        <dbReference type="ARBA" id="ARBA00022917"/>
    </source>
</evidence>
<evidence type="ECO:0000313" key="10">
    <source>
        <dbReference type="EMBL" id="HIU22828.1"/>
    </source>
</evidence>
<dbReference type="Gene3D" id="3.30.479.20">
    <property type="entry name" value="Elongation factor Ts, dimerisation domain"/>
    <property type="match status" value="2"/>
</dbReference>
<accession>A0A9D1HUI9</accession>
<dbReference type="Gene3D" id="1.10.8.10">
    <property type="entry name" value="DNA helicase RuvA subunit, C-terminal domain"/>
    <property type="match status" value="1"/>
</dbReference>
<evidence type="ECO:0000256" key="6">
    <source>
        <dbReference type="HAMAP-Rule" id="MF_00050"/>
    </source>
</evidence>
<evidence type="ECO:0000313" key="11">
    <source>
        <dbReference type="Proteomes" id="UP000824087"/>
    </source>
</evidence>
<dbReference type="InterPro" id="IPR009060">
    <property type="entry name" value="UBA-like_sf"/>
</dbReference>
<comment type="function">
    <text evidence="5 6 7">Associates with the EF-Tu.GDP complex and induces the exchange of GDP to GTP. It remains bound to the aminoacyl-tRNA.EF-Tu.GTP complex up to the GTP hydrolysis stage on the ribosome.</text>
</comment>
<dbReference type="SUPFAM" id="SSF54713">
    <property type="entry name" value="Elongation factor Ts (EF-Ts), dimerisation domain"/>
    <property type="match status" value="2"/>
</dbReference>
<organism evidence="10 11">
    <name type="scientific">Candidatus Fimihabitans intestinipullorum</name>
    <dbReference type="NCBI Taxonomy" id="2840820"/>
    <lineage>
        <taxon>Bacteria</taxon>
        <taxon>Bacillati</taxon>
        <taxon>Mycoplasmatota</taxon>
        <taxon>Mycoplasmatota incertae sedis</taxon>
        <taxon>Candidatus Fimihabitans</taxon>
    </lineage>
</organism>
<dbReference type="EMBL" id="DVML01000025">
    <property type="protein sequence ID" value="HIU22828.1"/>
    <property type="molecule type" value="Genomic_DNA"/>
</dbReference>
<feature type="region of interest" description="Involved in Mg(2+) ion dislocation from EF-Tu" evidence="6">
    <location>
        <begin position="79"/>
        <end position="82"/>
    </location>
</feature>
<gene>
    <name evidence="6" type="primary">tsf</name>
    <name evidence="10" type="ORF">IAD49_04535</name>
</gene>
<comment type="subcellular location">
    <subcellularLocation>
        <location evidence="6 8">Cytoplasm</location>
    </subcellularLocation>
</comment>
<evidence type="ECO:0000256" key="8">
    <source>
        <dbReference type="RuleBase" id="RU000643"/>
    </source>
</evidence>
<evidence type="ECO:0000256" key="2">
    <source>
        <dbReference type="ARBA" id="ARBA00016956"/>
    </source>
</evidence>
<comment type="caution">
    <text evidence="10">The sequence shown here is derived from an EMBL/GenBank/DDBJ whole genome shotgun (WGS) entry which is preliminary data.</text>
</comment>
<reference evidence="10" key="2">
    <citation type="journal article" date="2021" name="PeerJ">
        <title>Extensive microbial diversity within the chicken gut microbiome revealed by metagenomics and culture.</title>
        <authorList>
            <person name="Gilroy R."/>
            <person name="Ravi A."/>
            <person name="Getino M."/>
            <person name="Pursley I."/>
            <person name="Horton D.L."/>
            <person name="Alikhan N.F."/>
            <person name="Baker D."/>
            <person name="Gharbi K."/>
            <person name="Hall N."/>
            <person name="Watson M."/>
            <person name="Adriaenssens E.M."/>
            <person name="Foster-Nyarko E."/>
            <person name="Jarju S."/>
            <person name="Secka A."/>
            <person name="Antonio M."/>
            <person name="Oren A."/>
            <person name="Chaudhuri R.R."/>
            <person name="La Ragione R."/>
            <person name="Hildebrand F."/>
            <person name="Pallen M.J."/>
        </authorList>
    </citation>
    <scope>NUCLEOTIDE SEQUENCE</scope>
    <source>
        <strain evidence="10">CHK197-8231</strain>
    </source>
</reference>
<dbReference type="Pfam" id="PF00889">
    <property type="entry name" value="EF_TS"/>
    <property type="match status" value="1"/>
</dbReference>